<comment type="caution">
    <text evidence="3">The sequence shown here is derived from an EMBL/GenBank/DDBJ whole genome shotgun (WGS) entry which is preliminary data.</text>
</comment>
<evidence type="ECO:0000256" key="1">
    <source>
        <dbReference type="ARBA" id="ARBA00023002"/>
    </source>
</evidence>
<evidence type="ECO:0000313" key="3">
    <source>
        <dbReference type="EMBL" id="RAW10018.1"/>
    </source>
</evidence>
<accession>A0A329QHZ8</accession>
<name>A0A329QHZ8_9ACTN</name>
<dbReference type="SUPFAM" id="SSF51735">
    <property type="entry name" value="NAD(P)-binding Rossmann-fold domains"/>
    <property type="match status" value="1"/>
</dbReference>
<dbReference type="GO" id="GO:0000166">
    <property type="term" value="F:nucleotide binding"/>
    <property type="evidence" value="ECO:0007669"/>
    <property type="project" value="InterPro"/>
</dbReference>
<dbReference type="GO" id="GO:0016491">
    <property type="term" value="F:oxidoreductase activity"/>
    <property type="evidence" value="ECO:0007669"/>
    <property type="project" value="UniProtKB-KW"/>
</dbReference>
<dbReference type="Proteomes" id="UP000250462">
    <property type="component" value="Unassembled WGS sequence"/>
</dbReference>
<dbReference type="PANTHER" id="PTHR43818:SF11">
    <property type="entry name" value="BCDNA.GH03377"/>
    <property type="match status" value="1"/>
</dbReference>
<evidence type="ECO:0000313" key="4">
    <source>
        <dbReference type="Proteomes" id="UP000250462"/>
    </source>
</evidence>
<dbReference type="PANTHER" id="PTHR43818">
    <property type="entry name" value="BCDNA.GH03377"/>
    <property type="match status" value="1"/>
</dbReference>
<keyword evidence="1" id="KW-0560">Oxidoreductase</keyword>
<gene>
    <name evidence="3" type="ORF">DPM12_19680</name>
</gene>
<feature type="domain" description="Gfo/Idh/MocA-like oxidoreductase N-terminal" evidence="2">
    <location>
        <begin position="65"/>
        <end position="183"/>
    </location>
</feature>
<dbReference type="Gene3D" id="3.40.50.720">
    <property type="entry name" value="NAD(P)-binding Rossmann-like Domain"/>
    <property type="match status" value="1"/>
</dbReference>
<dbReference type="EMBL" id="QMIG01000031">
    <property type="protein sequence ID" value="RAW10018.1"/>
    <property type="molecule type" value="Genomic_DNA"/>
</dbReference>
<dbReference type="InterPro" id="IPR050463">
    <property type="entry name" value="Gfo/Idh/MocA_oxidrdct_glycsds"/>
</dbReference>
<evidence type="ECO:0000259" key="2">
    <source>
        <dbReference type="Pfam" id="PF01408"/>
    </source>
</evidence>
<reference evidence="3 4" key="1">
    <citation type="submission" date="2018-06" db="EMBL/GenBank/DDBJ databases">
        <title>Phytoactinopolyspora halophila sp. nov., a novel halophilic actinomycete isolated from a saline soil in China.</title>
        <authorList>
            <person name="Tang S.-K."/>
        </authorList>
    </citation>
    <scope>NUCLEOTIDE SEQUENCE [LARGE SCALE GENOMIC DNA]</scope>
    <source>
        <strain evidence="3 4">YIM 96934</strain>
    </source>
</reference>
<dbReference type="InterPro" id="IPR000683">
    <property type="entry name" value="Gfo/Idh/MocA-like_OxRdtase_N"/>
</dbReference>
<keyword evidence="4" id="KW-1185">Reference proteome</keyword>
<proteinExistence type="predicted"/>
<sequence length="348" mass="36868">MPTMPTPMESFTTRSSLAAGAHHASDTIELLQPLALSFAYTHDMHDPPGSTEHQHRRRGEDGHMLRIGIVGTENSHADHFVRHLNVDRHRPDARVVALAGGETDKNRTLATEGGIEVVADSISDVADQIDAAVVCDRDGGRHRANTLPLLEAGKHVFVDKPTATTTGDVRAMIAAARSAGAILASWSILRHAPGVEALRAKAADRTPSVITVTGPADPANPHAGLFFYGPHIVELALEALGNPTLNGDDVSVHRGHDVVTAIARAGGTQLVLNFVAGTGPMPWHVTVADPHDLYGTEITTDMLDHSSGLDRFVDAVLAGQAPDPHEQLVTPVTILAAVNNQLGRHTSS</sequence>
<organism evidence="3 4">
    <name type="scientific">Phytoactinopolyspora halophila</name>
    <dbReference type="NCBI Taxonomy" id="1981511"/>
    <lineage>
        <taxon>Bacteria</taxon>
        <taxon>Bacillati</taxon>
        <taxon>Actinomycetota</taxon>
        <taxon>Actinomycetes</taxon>
        <taxon>Jiangellales</taxon>
        <taxon>Jiangellaceae</taxon>
        <taxon>Phytoactinopolyspora</taxon>
    </lineage>
</organism>
<dbReference type="InterPro" id="IPR036291">
    <property type="entry name" value="NAD(P)-bd_dom_sf"/>
</dbReference>
<dbReference type="Pfam" id="PF01408">
    <property type="entry name" value="GFO_IDH_MocA"/>
    <property type="match status" value="1"/>
</dbReference>
<protein>
    <recommendedName>
        <fullName evidence="2">Gfo/Idh/MocA-like oxidoreductase N-terminal domain-containing protein</fullName>
    </recommendedName>
</protein>
<dbReference type="AlphaFoldDB" id="A0A329QHZ8"/>